<name>A0A4Q2DLX5_9AGAR</name>
<dbReference type="AlphaFoldDB" id="A0A4Q2DLX5"/>
<evidence type="ECO:0000259" key="6">
    <source>
        <dbReference type="Pfam" id="PF05179"/>
    </source>
</evidence>
<gene>
    <name evidence="7" type="ORF">EST38_g5593</name>
</gene>
<evidence type="ECO:0000256" key="5">
    <source>
        <dbReference type="SAM" id="MobiDB-lite"/>
    </source>
</evidence>
<reference evidence="7 8" key="1">
    <citation type="submission" date="2019-01" db="EMBL/GenBank/DDBJ databases">
        <title>Draft genome sequence of Psathyrella aberdarensis IHI B618.</title>
        <authorList>
            <person name="Buettner E."/>
            <person name="Kellner H."/>
        </authorList>
    </citation>
    <scope>NUCLEOTIDE SEQUENCE [LARGE SCALE GENOMIC DNA]</scope>
    <source>
        <strain evidence="7 8">IHI B618</strain>
    </source>
</reference>
<dbReference type="GO" id="GO:0000993">
    <property type="term" value="F:RNA polymerase II complex binding"/>
    <property type="evidence" value="ECO:0007669"/>
    <property type="project" value="TreeGrafter"/>
</dbReference>
<evidence type="ECO:0000313" key="8">
    <source>
        <dbReference type="Proteomes" id="UP000290288"/>
    </source>
</evidence>
<evidence type="ECO:0000256" key="1">
    <source>
        <dbReference type="ARBA" id="ARBA00004123"/>
    </source>
</evidence>
<dbReference type="OrthoDB" id="2186602at2759"/>
<comment type="similarity">
    <text evidence="2">Belongs to the CDC73 family.</text>
</comment>
<dbReference type="PANTHER" id="PTHR12466:SF8">
    <property type="entry name" value="PARAFIBROMIN"/>
    <property type="match status" value="1"/>
</dbReference>
<feature type="region of interest" description="Disordered" evidence="5">
    <location>
        <begin position="226"/>
        <end position="247"/>
    </location>
</feature>
<dbReference type="EMBL" id="SDEE01000158">
    <property type="protein sequence ID" value="RXW20251.1"/>
    <property type="molecule type" value="Genomic_DNA"/>
</dbReference>
<feature type="domain" description="Cell division control protein 73 C-terminal" evidence="6">
    <location>
        <begin position="252"/>
        <end position="336"/>
    </location>
</feature>
<organism evidence="7 8">
    <name type="scientific">Candolleomyces aberdarensis</name>
    <dbReference type="NCBI Taxonomy" id="2316362"/>
    <lineage>
        <taxon>Eukaryota</taxon>
        <taxon>Fungi</taxon>
        <taxon>Dikarya</taxon>
        <taxon>Basidiomycota</taxon>
        <taxon>Agaricomycotina</taxon>
        <taxon>Agaricomycetes</taxon>
        <taxon>Agaricomycetidae</taxon>
        <taxon>Agaricales</taxon>
        <taxon>Agaricineae</taxon>
        <taxon>Psathyrellaceae</taxon>
        <taxon>Candolleomyces</taxon>
    </lineage>
</organism>
<evidence type="ECO:0000256" key="2">
    <source>
        <dbReference type="ARBA" id="ARBA00010427"/>
    </source>
</evidence>
<dbReference type="PANTHER" id="PTHR12466">
    <property type="entry name" value="CDC73 DOMAIN PROTEIN"/>
    <property type="match status" value="1"/>
</dbReference>
<evidence type="ECO:0000313" key="7">
    <source>
        <dbReference type="EMBL" id="RXW20251.1"/>
    </source>
</evidence>
<dbReference type="InterPro" id="IPR007852">
    <property type="entry name" value="Cdc73/Parafibromin"/>
</dbReference>
<dbReference type="Gene3D" id="3.40.50.11990">
    <property type="entry name" value="RNA polymerase II accessory factor, Cdc73 C-terminal domain"/>
    <property type="match status" value="1"/>
</dbReference>
<evidence type="ECO:0000256" key="3">
    <source>
        <dbReference type="ARBA" id="ARBA00023163"/>
    </source>
</evidence>
<feature type="compositionally biased region" description="Low complexity" evidence="5">
    <location>
        <begin position="228"/>
        <end position="240"/>
    </location>
</feature>
<protein>
    <recommendedName>
        <fullName evidence="6">Cell division control protein 73 C-terminal domain-containing protein</fullName>
    </recommendedName>
</protein>
<comment type="caution">
    <text evidence="7">The sequence shown here is derived from an EMBL/GenBank/DDBJ whole genome shotgun (WGS) entry which is preliminary data.</text>
</comment>
<dbReference type="InterPro" id="IPR031336">
    <property type="entry name" value="CDC73_C"/>
</dbReference>
<accession>A0A4Q2DLX5</accession>
<keyword evidence="4" id="KW-0539">Nucleus</keyword>
<evidence type="ECO:0000256" key="4">
    <source>
        <dbReference type="ARBA" id="ARBA00023242"/>
    </source>
</evidence>
<dbReference type="GO" id="GO:0016593">
    <property type="term" value="C:Cdc73/Paf1 complex"/>
    <property type="evidence" value="ECO:0007669"/>
    <property type="project" value="InterPro"/>
</dbReference>
<dbReference type="GO" id="GO:0032968">
    <property type="term" value="P:positive regulation of transcription elongation by RNA polymerase II"/>
    <property type="evidence" value="ECO:0007669"/>
    <property type="project" value="TreeGrafter"/>
</dbReference>
<dbReference type="GO" id="GO:0006368">
    <property type="term" value="P:transcription elongation by RNA polymerase II"/>
    <property type="evidence" value="ECO:0007669"/>
    <property type="project" value="InterPro"/>
</dbReference>
<comment type="subcellular location">
    <subcellularLocation>
        <location evidence="1">Nucleus</location>
    </subcellularLocation>
</comment>
<dbReference type="STRING" id="2316362.A0A4Q2DLX5"/>
<feature type="region of interest" description="Disordered" evidence="5">
    <location>
        <begin position="128"/>
        <end position="171"/>
    </location>
</feature>
<keyword evidence="8" id="KW-1185">Reference proteome</keyword>
<dbReference type="InterPro" id="IPR038103">
    <property type="entry name" value="CDC73_C_sf"/>
</dbReference>
<sequence>MSSPDPLSTLQQAIKARSPITYSTSPSPQDASSSLAQASHLVFSNSEAIPKAAPTRFRKPTASSSTTVNEADFYSLEALYIAWLLRDAPAAEYMKQSREHGIPVSAFVSVTERKKVVDWLEGKGGIDESRILQTGGTPPGTPPRTHASLPLSSSQKAKAAATGGENASPVKRRYVPDAADVEIVKRIKENEIELRDRNTVIRGIKPNNFSNVRTAWSEKLKKLREASKSSGTSSNFPSSSTENKLPVRRSKNNYPIIIISSSPTALITMHNVKRFLQESVFETSQDAKARSAAEGNPKPEDMIPLYRKKTIIDSSGKEIESHSRYFVVDSVEALSKVRILI</sequence>
<dbReference type="Proteomes" id="UP000290288">
    <property type="component" value="Unassembled WGS sequence"/>
</dbReference>
<dbReference type="Pfam" id="PF05179">
    <property type="entry name" value="CDC73_C"/>
    <property type="match status" value="1"/>
</dbReference>
<keyword evidence="3" id="KW-0804">Transcription</keyword>
<proteinExistence type="inferred from homology"/>